<dbReference type="Proteomes" id="UP000676565">
    <property type="component" value="Unassembled WGS sequence"/>
</dbReference>
<dbReference type="EMBL" id="JAGKQQ010000001">
    <property type="protein sequence ID" value="MBP3958640.1"/>
    <property type="molecule type" value="Genomic_DNA"/>
</dbReference>
<reference evidence="1 2" key="1">
    <citation type="submission" date="2021-04" db="EMBL/GenBank/DDBJ databases">
        <authorList>
            <person name="Ivanova A."/>
        </authorList>
    </citation>
    <scope>NUCLEOTIDE SEQUENCE [LARGE SCALE GENOMIC DNA]</scope>
    <source>
        <strain evidence="1 2">G18</strain>
    </source>
</reference>
<protein>
    <submittedName>
        <fullName evidence="1">Uncharacterized protein</fullName>
    </submittedName>
</protein>
<name>A0ABS5BZH6_9BACT</name>
<evidence type="ECO:0000313" key="2">
    <source>
        <dbReference type="Proteomes" id="UP000676565"/>
    </source>
</evidence>
<comment type="caution">
    <text evidence="1">The sequence shown here is derived from an EMBL/GenBank/DDBJ whole genome shotgun (WGS) entry which is preliminary data.</text>
</comment>
<evidence type="ECO:0000313" key="1">
    <source>
        <dbReference type="EMBL" id="MBP3958640.1"/>
    </source>
</evidence>
<proteinExistence type="predicted"/>
<sequence length="190" mass="20783">MNETNLSKSVASATDFLYGILADVRAMLLSLEAAMEQAGWRSVTKKIATANLNSTLQGEWLLWWCYRFYAPMDAGESFDRLVAIVCNLGPPEGAEHDYATLLAAAVRFPQPTNFDEIYNSWNSTLSVCRAALERPDISILTTSEYADFSPHASAVAAIAFPLCELTSEQEINTRLVKPLLAAEALLGAQS</sequence>
<organism evidence="1 2">
    <name type="scientific">Gemmata palustris</name>
    <dbReference type="NCBI Taxonomy" id="2822762"/>
    <lineage>
        <taxon>Bacteria</taxon>
        <taxon>Pseudomonadati</taxon>
        <taxon>Planctomycetota</taxon>
        <taxon>Planctomycetia</taxon>
        <taxon>Gemmatales</taxon>
        <taxon>Gemmataceae</taxon>
        <taxon>Gemmata</taxon>
    </lineage>
</organism>
<dbReference type="RefSeq" id="WP_210658813.1">
    <property type="nucleotide sequence ID" value="NZ_JAGKQQ010000001.1"/>
</dbReference>
<gene>
    <name evidence="1" type="ORF">J8F10_25620</name>
</gene>
<accession>A0ABS5BZH6</accession>
<keyword evidence="2" id="KW-1185">Reference proteome</keyword>